<dbReference type="Proteomes" id="UP000800200">
    <property type="component" value="Unassembled WGS sequence"/>
</dbReference>
<sequence>PLRADMESLSFAKLMKTTRGILLLDRFIKESIRLTLMEATSVCRRVLKDFVISHRTCVREGNWISIPPKVVQDDAQLFPNPRVFNEYCFVNLEKYLAVTRM</sequence>
<evidence type="ECO:0000313" key="13">
    <source>
        <dbReference type="Proteomes" id="UP000800200"/>
    </source>
</evidence>
<dbReference type="GO" id="GO:0016705">
    <property type="term" value="F:oxidoreductase activity, acting on paired donors, with incorporation or reduction of molecular oxygen"/>
    <property type="evidence" value="ECO:0007669"/>
    <property type="project" value="InterPro"/>
</dbReference>
<dbReference type="SUPFAM" id="SSF48264">
    <property type="entry name" value="Cytochrome P450"/>
    <property type="match status" value="1"/>
</dbReference>
<dbReference type="GO" id="GO:0020037">
    <property type="term" value="F:heme binding"/>
    <property type="evidence" value="ECO:0007669"/>
    <property type="project" value="InterPro"/>
</dbReference>
<accession>A0A6A6EMJ5</accession>
<dbReference type="PANTHER" id="PTHR46206">
    <property type="entry name" value="CYTOCHROME P450"/>
    <property type="match status" value="1"/>
</dbReference>
<evidence type="ECO:0000256" key="7">
    <source>
        <dbReference type="ARBA" id="ARBA00022989"/>
    </source>
</evidence>
<dbReference type="InterPro" id="IPR001128">
    <property type="entry name" value="Cyt_P450"/>
</dbReference>
<keyword evidence="5" id="KW-0812">Transmembrane</keyword>
<dbReference type="Gene3D" id="1.10.630.10">
    <property type="entry name" value="Cytochrome P450"/>
    <property type="match status" value="1"/>
</dbReference>
<dbReference type="PANTHER" id="PTHR46206:SF5">
    <property type="entry name" value="P450, PUTATIVE (EUROFUNG)-RELATED"/>
    <property type="match status" value="1"/>
</dbReference>
<organism evidence="12 13">
    <name type="scientific">Zopfia rhizophila CBS 207.26</name>
    <dbReference type="NCBI Taxonomy" id="1314779"/>
    <lineage>
        <taxon>Eukaryota</taxon>
        <taxon>Fungi</taxon>
        <taxon>Dikarya</taxon>
        <taxon>Ascomycota</taxon>
        <taxon>Pezizomycotina</taxon>
        <taxon>Dothideomycetes</taxon>
        <taxon>Dothideomycetes incertae sedis</taxon>
        <taxon>Zopfiaceae</taxon>
        <taxon>Zopfia</taxon>
    </lineage>
</organism>
<evidence type="ECO:0000256" key="1">
    <source>
        <dbReference type="ARBA" id="ARBA00001971"/>
    </source>
</evidence>
<keyword evidence="6" id="KW-0479">Metal-binding</keyword>
<keyword evidence="10" id="KW-0503">Monooxygenase</keyword>
<keyword evidence="8" id="KW-0560">Oxidoreductase</keyword>
<evidence type="ECO:0000256" key="5">
    <source>
        <dbReference type="ARBA" id="ARBA00022692"/>
    </source>
</evidence>
<keyword evidence="13" id="KW-1185">Reference proteome</keyword>
<reference evidence="12" key="1">
    <citation type="journal article" date="2020" name="Stud. Mycol.">
        <title>101 Dothideomycetes genomes: a test case for predicting lifestyles and emergence of pathogens.</title>
        <authorList>
            <person name="Haridas S."/>
            <person name="Albert R."/>
            <person name="Binder M."/>
            <person name="Bloem J."/>
            <person name="Labutti K."/>
            <person name="Salamov A."/>
            <person name="Andreopoulos B."/>
            <person name="Baker S."/>
            <person name="Barry K."/>
            <person name="Bills G."/>
            <person name="Bluhm B."/>
            <person name="Cannon C."/>
            <person name="Castanera R."/>
            <person name="Culley D."/>
            <person name="Daum C."/>
            <person name="Ezra D."/>
            <person name="Gonzalez J."/>
            <person name="Henrissat B."/>
            <person name="Kuo A."/>
            <person name="Liang C."/>
            <person name="Lipzen A."/>
            <person name="Lutzoni F."/>
            <person name="Magnuson J."/>
            <person name="Mondo S."/>
            <person name="Nolan M."/>
            <person name="Ohm R."/>
            <person name="Pangilinan J."/>
            <person name="Park H.-J."/>
            <person name="Ramirez L."/>
            <person name="Alfaro M."/>
            <person name="Sun H."/>
            <person name="Tritt A."/>
            <person name="Yoshinaga Y."/>
            <person name="Zwiers L.-H."/>
            <person name="Turgeon B."/>
            <person name="Goodwin S."/>
            <person name="Spatafora J."/>
            <person name="Crous P."/>
            <person name="Grigoriev I."/>
        </authorList>
    </citation>
    <scope>NUCLEOTIDE SEQUENCE</scope>
    <source>
        <strain evidence="12">CBS 207.26</strain>
    </source>
</reference>
<dbReference type="GO" id="GO:0004497">
    <property type="term" value="F:monooxygenase activity"/>
    <property type="evidence" value="ECO:0007669"/>
    <property type="project" value="UniProtKB-KW"/>
</dbReference>
<name>A0A6A6EMJ5_9PEZI</name>
<evidence type="ECO:0000256" key="8">
    <source>
        <dbReference type="ARBA" id="ARBA00023002"/>
    </source>
</evidence>
<feature type="non-terminal residue" evidence="12">
    <location>
        <position position="1"/>
    </location>
</feature>
<dbReference type="InterPro" id="IPR036396">
    <property type="entry name" value="Cyt_P450_sf"/>
</dbReference>
<dbReference type="GO" id="GO:0005506">
    <property type="term" value="F:iron ion binding"/>
    <property type="evidence" value="ECO:0007669"/>
    <property type="project" value="InterPro"/>
</dbReference>
<comment type="cofactor">
    <cofactor evidence="1">
        <name>heme</name>
        <dbReference type="ChEBI" id="CHEBI:30413"/>
    </cofactor>
</comment>
<keyword evidence="4" id="KW-0349">Heme</keyword>
<keyword evidence="9" id="KW-0408">Iron</keyword>
<proteinExistence type="inferred from homology"/>
<keyword evidence="11" id="KW-0472">Membrane</keyword>
<dbReference type="AlphaFoldDB" id="A0A6A6EMJ5"/>
<evidence type="ECO:0000256" key="11">
    <source>
        <dbReference type="ARBA" id="ARBA00023136"/>
    </source>
</evidence>
<gene>
    <name evidence="12" type="ORF">K469DRAFT_556165</name>
</gene>
<dbReference type="EMBL" id="ML994616">
    <property type="protein sequence ID" value="KAF2191959.1"/>
    <property type="molecule type" value="Genomic_DNA"/>
</dbReference>
<evidence type="ECO:0000256" key="4">
    <source>
        <dbReference type="ARBA" id="ARBA00022617"/>
    </source>
</evidence>
<evidence type="ECO:0000313" key="12">
    <source>
        <dbReference type="EMBL" id="KAF2191959.1"/>
    </source>
</evidence>
<dbReference type="OrthoDB" id="1844152at2759"/>
<protein>
    <submittedName>
        <fullName evidence="12">Uncharacterized protein</fullName>
    </submittedName>
</protein>
<evidence type="ECO:0000256" key="2">
    <source>
        <dbReference type="ARBA" id="ARBA00004370"/>
    </source>
</evidence>
<dbReference type="GO" id="GO:0016020">
    <property type="term" value="C:membrane"/>
    <property type="evidence" value="ECO:0007669"/>
    <property type="project" value="UniProtKB-SubCell"/>
</dbReference>
<dbReference type="Pfam" id="PF00067">
    <property type="entry name" value="p450"/>
    <property type="match status" value="1"/>
</dbReference>
<comment type="subcellular location">
    <subcellularLocation>
        <location evidence="2">Membrane</location>
    </subcellularLocation>
</comment>
<evidence type="ECO:0000256" key="10">
    <source>
        <dbReference type="ARBA" id="ARBA00023033"/>
    </source>
</evidence>
<evidence type="ECO:0000256" key="3">
    <source>
        <dbReference type="ARBA" id="ARBA00010617"/>
    </source>
</evidence>
<evidence type="ECO:0000256" key="6">
    <source>
        <dbReference type="ARBA" id="ARBA00022723"/>
    </source>
</evidence>
<comment type="similarity">
    <text evidence="3">Belongs to the cytochrome P450 family.</text>
</comment>
<evidence type="ECO:0000256" key="9">
    <source>
        <dbReference type="ARBA" id="ARBA00023004"/>
    </source>
</evidence>
<keyword evidence="7" id="KW-1133">Transmembrane helix</keyword>